<evidence type="ECO:0000259" key="6">
    <source>
        <dbReference type="PROSITE" id="PS50808"/>
    </source>
</evidence>
<gene>
    <name evidence="7" type="ORF">DY000_02042179</name>
</gene>
<feature type="compositionally biased region" description="Basic and acidic residues" evidence="5">
    <location>
        <begin position="264"/>
        <end position="275"/>
    </location>
</feature>
<keyword evidence="1" id="KW-0479">Metal-binding</keyword>
<feature type="compositionally biased region" description="Polar residues" evidence="5">
    <location>
        <begin position="486"/>
        <end position="499"/>
    </location>
</feature>
<evidence type="ECO:0000313" key="7">
    <source>
        <dbReference type="EMBL" id="KAF3534321.1"/>
    </source>
</evidence>
<dbReference type="Proteomes" id="UP000266723">
    <property type="component" value="Unassembled WGS sequence"/>
</dbReference>
<feature type="region of interest" description="Disordered" evidence="5">
    <location>
        <begin position="303"/>
        <end position="329"/>
    </location>
</feature>
<dbReference type="PROSITE" id="PS50808">
    <property type="entry name" value="ZF_BED"/>
    <property type="match status" value="1"/>
</dbReference>
<protein>
    <recommendedName>
        <fullName evidence="6">BED-type domain-containing protein</fullName>
    </recommendedName>
</protein>
<name>A0ABQ7BQC4_BRACR</name>
<evidence type="ECO:0000313" key="8">
    <source>
        <dbReference type="Proteomes" id="UP000266723"/>
    </source>
</evidence>
<keyword evidence="8" id="KW-1185">Reference proteome</keyword>
<organism evidence="7 8">
    <name type="scientific">Brassica cretica</name>
    <name type="common">Mustard</name>
    <dbReference type="NCBI Taxonomy" id="69181"/>
    <lineage>
        <taxon>Eukaryota</taxon>
        <taxon>Viridiplantae</taxon>
        <taxon>Streptophyta</taxon>
        <taxon>Embryophyta</taxon>
        <taxon>Tracheophyta</taxon>
        <taxon>Spermatophyta</taxon>
        <taxon>Magnoliopsida</taxon>
        <taxon>eudicotyledons</taxon>
        <taxon>Gunneridae</taxon>
        <taxon>Pentapetalae</taxon>
        <taxon>rosids</taxon>
        <taxon>malvids</taxon>
        <taxon>Brassicales</taxon>
        <taxon>Brassicaceae</taxon>
        <taxon>Brassiceae</taxon>
        <taxon>Brassica</taxon>
    </lineage>
</organism>
<feature type="region of interest" description="Disordered" evidence="5">
    <location>
        <begin position="1"/>
        <end position="21"/>
    </location>
</feature>
<comment type="caution">
    <text evidence="7">The sequence shown here is derived from an EMBL/GenBank/DDBJ whole genome shotgun (WGS) entry which is preliminary data.</text>
</comment>
<evidence type="ECO:0000256" key="2">
    <source>
        <dbReference type="ARBA" id="ARBA00022771"/>
    </source>
</evidence>
<evidence type="ECO:0000256" key="5">
    <source>
        <dbReference type="SAM" id="MobiDB-lite"/>
    </source>
</evidence>
<evidence type="ECO:0000256" key="1">
    <source>
        <dbReference type="ARBA" id="ARBA00022723"/>
    </source>
</evidence>
<reference evidence="7 8" key="1">
    <citation type="journal article" date="2020" name="BMC Genomics">
        <title>Intraspecific diversification of the crop wild relative Brassica cretica Lam. using demographic model selection.</title>
        <authorList>
            <person name="Kioukis A."/>
            <person name="Michalopoulou V.A."/>
            <person name="Briers L."/>
            <person name="Pirintsos S."/>
            <person name="Studholme D.J."/>
            <person name="Pavlidis P."/>
            <person name="Sarris P.F."/>
        </authorList>
    </citation>
    <scope>NUCLEOTIDE SEQUENCE [LARGE SCALE GENOMIC DNA]</scope>
    <source>
        <strain evidence="8">cv. PFS-1207/04</strain>
    </source>
</reference>
<accession>A0ABQ7BQC4</accession>
<keyword evidence="3" id="KW-0862">Zinc</keyword>
<feature type="region of interest" description="Disordered" evidence="5">
    <location>
        <begin position="244"/>
        <end position="282"/>
    </location>
</feature>
<proteinExistence type="predicted"/>
<sequence length="544" mass="60476">MGGPSTGCPRPYLNGPNMDKPVFPMGLQKQNRFGKKFISSSRVALSTLPKAILSKSRSPAFVRLRHSPPRRRHSPSPSVSNRLVSVSSVSNRLVSSPSLSVRQIITSLFSSFHGFMVSVVPKLMMDNEDTMNLEDTEYMSGDEMVDQNSDEDEAVAVEDTLMRTAENRRKRGGKRRHSRCWKHFNIIGENYPDGSNDIPCKFCNHTYNFNLRRSGTSDLLRHMKARIGTSNGNLRRSRTLFVPALGPAPTPVPPRISGLNSIRSRSDAGETDHPPGSEYGSALSGTRIAGLLERCIEFLQNPSRTPASGSPLEGTPVHRIPARRNPGSPLWSFPGSEPGDWMDFRPGTQRLDGLSSSNPEARWTLVLEPGGWMDSRVISSSAPVSRLLLIVCDIAFCPRRVSPLDPEIVSGPGGNVEPGGSLLILRSYLDPEVMWEPRGSSLDHEILFRTRRLSKDPKFEFKRAQLGLSQRGFHYPRQGVEKNRMKNSNAAWSDAGSSTRSHEQEESSEIQRGEDDAGWCRSSQPASQREGTEECWGRKRLRQS</sequence>
<evidence type="ECO:0000256" key="4">
    <source>
        <dbReference type="PROSITE-ProRule" id="PRU00027"/>
    </source>
</evidence>
<keyword evidence="2 4" id="KW-0863">Zinc-finger</keyword>
<feature type="domain" description="BED-type" evidence="6">
    <location>
        <begin position="175"/>
        <end position="226"/>
    </location>
</feature>
<feature type="region of interest" description="Disordered" evidence="5">
    <location>
        <begin position="472"/>
        <end position="544"/>
    </location>
</feature>
<evidence type="ECO:0000256" key="3">
    <source>
        <dbReference type="ARBA" id="ARBA00022833"/>
    </source>
</evidence>
<dbReference type="EMBL" id="QGKV02001507">
    <property type="protein sequence ID" value="KAF3534321.1"/>
    <property type="molecule type" value="Genomic_DNA"/>
</dbReference>
<dbReference type="InterPro" id="IPR003656">
    <property type="entry name" value="Znf_BED"/>
</dbReference>
<feature type="compositionally biased region" description="Basic and acidic residues" evidence="5">
    <location>
        <begin position="500"/>
        <end position="515"/>
    </location>
</feature>